<evidence type="ECO:0000256" key="6">
    <source>
        <dbReference type="ARBA" id="ARBA00022741"/>
    </source>
</evidence>
<dbReference type="Pfam" id="PF21799">
    <property type="entry name" value="MurD-like_N"/>
    <property type="match status" value="1"/>
</dbReference>
<organism evidence="13 14">
    <name type="scientific">Humidesulfovibrio mexicanus</name>
    <dbReference type="NCBI Taxonomy" id="147047"/>
    <lineage>
        <taxon>Bacteria</taxon>
        <taxon>Pseudomonadati</taxon>
        <taxon>Thermodesulfobacteriota</taxon>
        <taxon>Desulfovibrionia</taxon>
        <taxon>Desulfovibrionales</taxon>
        <taxon>Desulfovibrionaceae</taxon>
        <taxon>Humidesulfovibrio</taxon>
    </lineage>
</organism>
<proteinExistence type="inferred from homology"/>
<evidence type="ECO:0000256" key="7">
    <source>
        <dbReference type="ARBA" id="ARBA00022840"/>
    </source>
</evidence>
<comment type="catalytic activity">
    <reaction evidence="9 10">
        <text>UDP-N-acetyl-alpha-D-muramoyl-L-alanine + D-glutamate + ATP = UDP-N-acetyl-alpha-D-muramoyl-L-alanyl-D-glutamate + ADP + phosphate + H(+)</text>
        <dbReference type="Rhea" id="RHEA:16429"/>
        <dbReference type="ChEBI" id="CHEBI:15378"/>
        <dbReference type="ChEBI" id="CHEBI:29986"/>
        <dbReference type="ChEBI" id="CHEBI:30616"/>
        <dbReference type="ChEBI" id="CHEBI:43474"/>
        <dbReference type="ChEBI" id="CHEBI:83898"/>
        <dbReference type="ChEBI" id="CHEBI:83900"/>
        <dbReference type="ChEBI" id="CHEBI:456216"/>
        <dbReference type="EC" id="6.3.2.9"/>
    </reaction>
</comment>
<dbReference type="GO" id="GO:0051301">
    <property type="term" value="P:cell division"/>
    <property type="evidence" value="ECO:0007669"/>
    <property type="project" value="UniProtKB-KW"/>
</dbReference>
<dbReference type="Proteomes" id="UP000198324">
    <property type="component" value="Unassembled WGS sequence"/>
</dbReference>
<dbReference type="PROSITE" id="PS01011">
    <property type="entry name" value="FOLYLPOLYGLU_SYNT_1"/>
    <property type="match status" value="1"/>
</dbReference>
<dbReference type="Pfam" id="PF08245">
    <property type="entry name" value="Mur_ligase_M"/>
    <property type="match status" value="1"/>
</dbReference>
<keyword evidence="9 10" id="KW-0573">Peptidoglycan synthesis</keyword>
<dbReference type="InterPro" id="IPR004101">
    <property type="entry name" value="Mur_ligase_C"/>
</dbReference>
<feature type="binding site" evidence="9">
    <location>
        <begin position="129"/>
        <end position="135"/>
    </location>
    <ligand>
        <name>ATP</name>
        <dbReference type="ChEBI" id="CHEBI:30616"/>
    </ligand>
</feature>
<dbReference type="Pfam" id="PF02875">
    <property type="entry name" value="Mur_ligase_C"/>
    <property type="match status" value="1"/>
</dbReference>
<dbReference type="GO" id="GO:0071555">
    <property type="term" value="P:cell wall organization"/>
    <property type="evidence" value="ECO:0007669"/>
    <property type="project" value="UniProtKB-KW"/>
</dbReference>
<dbReference type="InterPro" id="IPR013221">
    <property type="entry name" value="Mur_ligase_cen"/>
</dbReference>
<dbReference type="InterPro" id="IPR018109">
    <property type="entry name" value="Folylpolyglutamate_synth_CS"/>
</dbReference>
<protein>
    <recommendedName>
        <fullName evidence="9 10">UDP-N-acetylmuramoylalanine--D-glutamate ligase</fullName>
        <ecNumber evidence="9 10">6.3.2.9</ecNumber>
    </recommendedName>
    <alternativeName>
        <fullName evidence="9">D-glutamic acid-adding enzyme</fullName>
    </alternativeName>
    <alternativeName>
        <fullName evidence="9">UDP-N-acetylmuramoyl-L-alanyl-D-glutamate synthetase</fullName>
    </alternativeName>
</protein>
<name>A0A238YW65_9BACT</name>
<reference evidence="13 14" key="1">
    <citation type="submission" date="2017-06" db="EMBL/GenBank/DDBJ databases">
        <authorList>
            <person name="Kim H.J."/>
            <person name="Triplett B.A."/>
        </authorList>
    </citation>
    <scope>NUCLEOTIDE SEQUENCE [LARGE SCALE GENOMIC DNA]</scope>
    <source>
        <strain evidence="13 14">DSM 13116</strain>
    </source>
</reference>
<sequence>MDRTVGIFQSLKIFENRQAVVVGAGVSGLAACRFLLSLGARVRLVDAKPDLSPGVLQKVHADPASVGLTLEAGPHTPAQFADAHLVVLSPGVPVKKLAPVLADVDPARVVAEMEFASWFLTEPVIAITGTNGKTTTTTLVGRILESAGLSVFVGGNIGTPLCDYLMAERAADVLVIEISSFQLQNCRSFAPRVAALLNFSANHLDYHADMEEYLQAKLQLFARQDHGCTAVVPESMRAELVARGFTKARVEGFAAEDTDFDCPGLPGAHNRENIAAAWRMVRPFGVTEAQARKAVAEFHALAHRIEPVGETNGVLFVNDSKATTLDSVCAAVKSFGRPVRLLLGGVFKGGDVASMLPTLTGRVASIGLFGAAREVFEPVLAPHFPVSWDQTLEAAVRRQFGQAKPGDVILLSPATASFDAYSSYTERGRDFVRVAQAIASEHGGGR</sequence>
<evidence type="ECO:0000313" key="13">
    <source>
        <dbReference type="EMBL" id="SNR75172.1"/>
    </source>
</evidence>
<evidence type="ECO:0000256" key="3">
    <source>
        <dbReference type="ARBA" id="ARBA00022490"/>
    </source>
</evidence>
<dbReference type="PROSITE" id="PS51257">
    <property type="entry name" value="PROKAR_LIPOPROTEIN"/>
    <property type="match status" value="1"/>
</dbReference>
<dbReference type="SUPFAM" id="SSF53623">
    <property type="entry name" value="MurD-like peptide ligases, catalytic domain"/>
    <property type="match status" value="1"/>
</dbReference>
<dbReference type="RefSeq" id="WP_089273355.1">
    <property type="nucleotide sequence ID" value="NZ_FZOC01000002.1"/>
</dbReference>
<dbReference type="InterPro" id="IPR036615">
    <property type="entry name" value="Mur_ligase_C_dom_sf"/>
</dbReference>
<dbReference type="UniPathway" id="UPA00219"/>
<comment type="pathway">
    <text evidence="2 9 10">Cell wall biogenesis; peptidoglycan biosynthesis.</text>
</comment>
<dbReference type="EC" id="6.3.2.9" evidence="9 10"/>
<keyword evidence="3 9" id="KW-0963">Cytoplasm</keyword>
<keyword evidence="4 9" id="KW-0436">Ligase</keyword>
<dbReference type="PANTHER" id="PTHR43692:SF1">
    <property type="entry name" value="UDP-N-ACETYLMURAMOYLALANINE--D-GLUTAMATE LIGASE"/>
    <property type="match status" value="1"/>
</dbReference>
<dbReference type="PANTHER" id="PTHR43692">
    <property type="entry name" value="UDP-N-ACETYLMURAMOYLALANINE--D-GLUTAMATE LIGASE"/>
    <property type="match status" value="1"/>
</dbReference>
<dbReference type="HAMAP" id="MF_00639">
    <property type="entry name" value="MurD"/>
    <property type="match status" value="1"/>
</dbReference>
<dbReference type="GO" id="GO:0005524">
    <property type="term" value="F:ATP binding"/>
    <property type="evidence" value="ECO:0007669"/>
    <property type="project" value="UniProtKB-UniRule"/>
</dbReference>
<dbReference type="Gene3D" id="3.90.190.20">
    <property type="entry name" value="Mur ligase, C-terminal domain"/>
    <property type="match status" value="1"/>
</dbReference>
<gene>
    <name evidence="9" type="primary">murD</name>
    <name evidence="13" type="ORF">SAMN04488503_1031</name>
</gene>
<comment type="similarity">
    <text evidence="9">Belongs to the MurCDEF family.</text>
</comment>
<evidence type="ECO:0000256" key="8">
    <source>
        <dbReference type="ARBA" id="ARBA00023306"/>
    </source>
</evidence>
<dbReference type="GO" id="GO:0004326">
    <property type="term" value="F:tetrahydrofolylpolyglutamate synthase activity"/>
    <property type="evidence" value="ECO:0007669"/>
    <property type="project" value="InterPro"/>
</dbReference>
<accession>A0A238YW65</accession>
<keyword evidence="7 9" id="KW-0067">ATP-binding</keyword>
<evidence type="ECO:0000256" key="9">
    <source>
        <dbReference type="HAMAP-Rule" id="MF_00639"/>
    </source>
</evidence>
<evidence type="ECO:0000256" key="10">
    <source>
        <dbReference type="RuleBase" id="RU003664"/>
    </source>
</evidence>
<dbReference type="OrthoDB" id="9809796at2"/>
<comment type="subcellular location">
    <subcellularLocation>
        <location evidence="1 9 10">Cytoplasm</location>
    </subcellularLocation>
</comment>
<evidence type="ECO:0000256" key="2">
    <source>
        <dbReference type="ARBA" id="ARBA00004752"/>
    </source>
</evidence>
<dbReference type="GO" id="GO:0009252">
    <property type="term" value="P:peptidoglycan biosynthetic process"/>
    <property type="evidence" value="ECO:0007669"/>
    <property type="project" value="UniProtKB-UniRule"/>
</dbReference>
<evidence type="ECO:0000256" key="1">
    <source>
        <dbReference type="ARBA" id="ARBA00004496"/>
    </source>
</evidence>
<dbReference type="GO" id="GO:0005737">
    <property type="term" value="C:cytoplasm"/>
    <property type="evidence" value="ECO:0007669"/>
    <property type="project" value="UniProtKB-SubCell"/>
</dbReference>
<keyword evidence="14" id="KW-1185">Reference proteome</keyword>
<dbReference type="Gene3D" id="3.40.1190.10">
    <property type="entry name" value="Mur-like, catalytic domain"/>
    <property type="match status" value="1"/>
</dbReference>
<dbReference type="AlphaFoldDB" id="A0A238YW65"/>
<keyword evidence="8 9" id="KW-0131">Cell cycle</keyword>
<keyword evidence="9 10" id="KW-0961">Cell wall biogenesis/degradation</keyword>
<dbReference type="GO" id="GO:0008360">
    <property type="term" value="P:regulation of cell shape"/>
    <property type="evidence" value="ECO:0007669"/>
    <property type="project" value="UniProtKB-KW"/>
</dbReference>
<keyword evidence="9 10" id="KW-0133">Cell shape</keyword>
<dbReference type="GO" id="GO:0008764">
    <property type="term" value="F:UDP-N-acetylmuramoylalanine-D-glutamate ligase activity"/>
    <property type="evidence" value="ECO:0007669"/>
    <property type="project" value="UniProtKB-UniRule"/>
</dbReference>
<dbReference type="SUPFAM" id="SSF51984">
    <property type="entry name" value="MurCD N-terminal domain"/>
    <property type="match status" value="1"/>
</dbReference>
<evidence type="ECO:0000259" key="12">
    <source>
        <dbReference type="Pfam" id="PF08245"/>
    </source>
</evidence>
<evidence type="ECO:0000256" key="4">
    <source>
        <dbReference type="ARBA" id="ARBA00022598"/>
    </source>
</evidence>
<dbReference type="SUPFAM" id="SSF53244">
    <property type="entry name" value="MurD-like peptide ligases, peptide-binding domain"/>
    <property type="match status" value="1"/>
</dbReference>
<evidence type="ECO:0000313" key="14">
    <source>
        <dbReference type="Proteomes" id="UP000198324"/>
    </source>
</evidence>
<evidence type="ECO:0000259" key="11">
    <source>
        <dbReference type="Pfam" id="PF02875"/>
    </source>
</evidence>
<dbReference type="InterPro" id="IPR005762">
    <property type="entry name" value="MurD"/>
</dbReference>
<dbReference type="InterPro" id="IPR036565">
    <property type="entry name" value="Mur-like_cat_sf"/>
</dbReference>
<evidence type="ECO:0000256" key="5">
    <source>
        <dbReference type="ARBA" id="ARBA00022618"/>
    </source>
</evidence>
<feature type="domain" description="Mur ligase C-terminal" evidence="11">
    <location>
        <begin position="303"/>
        <end position="414"/>
    </location>
</feature>
<feature type="domain" description="Mur ligase central" evidence="12">
    <location>
        <begin position="127"/>
        <end position="242"/>
    </location>
</feature>
<keyword evidence="5 9" id="KW-0132">Cell division</keyword>
<dbReference type="NCBIfam" id="TIGR01087">
    <property type="entry name" value="murD"/>
    <property type="match status" value="1"/>
</dbReference>
<comment type="function">
    <text evidence="9 10">Cell wall formation. Catalyzes the addition of glutamate to the nucleotide precursor UDP-N-acetylmuramoyl-L-alanine (UMA).</text>
</comment>
<dbReference type="Gene3D" id="3.40.50.720">
    <property type="entry name" value="NAD(P)-binding Rossmann-like Domain"/>
    <property type="match status" value="1"/>
</dbReference>
<dbReference type="EMBL" id="FZOC01000002">
    <property type="protein sequence ID" value="SNR75172.1"/>
    <property type="molecule type" value="Genomic_DNA"/>
</dbReference>
<keyword evidence="6 9" id="KW-0547">Nucleotide-binding</keyword>